<feature type="compositionally biased region" description="Low complexity" evidence="1">
    <location>
        <begin position="124"/>
        <end position="141"/>
    </location>
</feature>
<organism evidence="2 3">
    <name type="scientific">Streptantibioticus rubrisoli</name>
    <dbReference type="NCBI Taxonomy" id="1387313"/>
    <lineage>
        <taxon>Bacteria</taxon>
        <taxon>Bacillati</taxon>
        <taxon>Actinomycetota</taxon>
        <taxon>Actinomycetes</taxon>
        <taxon>Kitasatosporales</taxon>
        <taxon>Streptomycetaceae</taxon>
        <taxon>Streptantibioticus</taxon>
    </lineage>
</organism>
<accession>A0ABT1PEC9</accession>
<dbReference type="RefSeq" id="WP_255929008.1">
    <property type="nucleotide sequence ID" value="NZ_JANFNH010000018.1"/>
</dbReference>
<protein>
    <submittedName>
        <fullName evidence="2">Uncharacterized protein</fullName>
    </submittedName>
</protein>
<gene>
    <name evidence="2" type="ORF">NON19_17035</name>
</gene>
<feature type="region of interest" description="Disordered" evidence="1">
    <location>
        <begin position="1"/>
        <end position="25"/>
    </location>
</feature>
<evidence type="ECO:0000313" key="3">
    <source>
        <dbReference type="Proteomes" id="UP001206206"/>
    </source>
</evidence>
<evidence type="ECO:0000256" key="1">
    <source>
        <dbReference type="SAM" id="MobiDB-lite"/>
    </source>
</evidence>
<feature type="region of interest" description="Disordered" evidence="1">
    <location>
        <begin position="124"/>
        <end position="160"/>
    </location>
</feature>
<reference evidence="2 3" key="1">
    <citation type="submission" date="2022-06" db="EMBL/GenBank/DDBJ databases">
        <title>Draft genome sequence of type strain Streptomyces rubrisoli DSM 42083.</title>
        <authorList>
            <person name="Duangmal K."/>
            <person name="Klaysubun C."/>
        </authorList>
    </citation>
    <scope>NUCLEOTIDE SEQUENCE [LARGE SCALE GENOMIC DNA]</scope>
    <source>
        <strain evidence="2 3">DSM 42083</strain>
    </source>
</reference>
<name>A0ABT1PEC9_9ACTN</name>
<comment type="caution">
    <text evidence="2">The sequence shown here is derived from an EMBL/GenBank/DDBJ whole genome shotgun (WGS) entry which is preliminary data.</text>
</comment>
<evidence type="ECO:0000313" key="2">
    <source>
        <dbReference type="EMBL" id="MCQ4043679.1"/>
    </source>
</evidence>
<dbReference type="EMBL" id="JANFNH010000018">
    <property type="protein sequence ID" value="MCQ4043679.1"/>
    <property type="molecule type" value="Genomic_DNA"/>
</dbReference>
<feature type="compositionally biased region" description="Polar residues" evidence="1">
    <location>
        <begin position="147"/>
        <end position="160"/>
    </location>
</feature>
<dbReference type="Proteomes" id="UP001206206">
    <property type="component" value="Unassembled WGS sequence"/>
</dbReference>
<proteinExistence type="predicted"/>
<sequence length="160" mass="17201">MGLPHGTVQPGESPSSPDLKPDPESLADFKKALDTVLQDLDKSYASHSKLSDQTVTHTSYGDFDEARTLASTYDSVHDTLKTLAQAWGDQIEALGICVDMANRGYQGVDEEHRDRLRVLQARMQQFSAQQSQTQAQDASLSNGGQGSTNNAGGNSRSMGG</sequence>
<keyword evidence="3" id="KW-1185">Reference proteome</keyword>